<reference evidence="2 3" key="1">
    <citation type="journal article" date="2021" name="BMC Genomics">
        <title>Datura genome reveals duplications of psychoactive alkaloid biosynthetic genes and high mutation rate following tissue culture.</title>
        <authorList>
            <person name="Rajewski A."/>
            <person name="Carter-House D."/>
            <person name="Stajich J."/>
            <person name="Litt A."/>
        </authorList>
    </citation>
    <scope>NUCLEOTIDE SEQUENCE [LARGE SCALE GENOMIC DNA]</scope>
    <source>
        <strain evidence="2">AR-01</strain>
    </source>
</reference>
<accession>A0ABS8TBB7</accession>
<evidence type="ECO:0000256" key="1">
    <source>
        <dbReference type="SAM" id="MobiDB-lite"/>
    </source>
</evidence>
<dbReference type="EMBL" id="JACEIK010001277">
    <property type="protein sequence ID" value="MCD7467867.1"/>
    <property type="molecule type" value="Genomic_DNA"/>
</dbReference>
<protein>
    <submittedName>
        <fullName evidence="2">Uncharacterized protein</fullName>
    </submittedName>
</protein>
<feature type="non-terminal residue" evidence="2">
    <location>
        <position position="1"/>
    </location>
</feature>
<keyword evidence="3" id="KW-1185">Reference proteome</keyword>
<dbReference type="Proteomes" id="UP000823775">
    <property type="component" value="Unassembled WGS sequence"/>
</dbReference>
<organism evidence="2 3">
    <name type="scientific">Datura stramonium</name>
    <name type="common">Jimsonweed</name>
    <name type="synonym">Common thornapple</name>
    <dbReference type="NCBI Taxonomy" id="4076"/>
    <lineage>
        <taxon>Eukaryota</taxon>
        <taxon>Viridiplantae</taxon>
        <taxon>Streptophyta</taxon>
        <taxon>Embryophyta</taxon>
        <taxon>Tracheophyta</taxon>
        <taxon>Spermatophyta</taxon>
        <taxon>Magnoliopsida</taxon>
        <taxon>eudicotyledons</taxon>
        <taxon>Gunneridae</taxon>
        <taxon>Pentapetalae</taxon>
        <taxon>asterids</taxon>
        <taxon>lamiids</taxon>
        <taxon>Solanales</taxon>
        <taxon>Solanaceae</taxon>
        <taxon>Solanoideae</taxon>
        <taxon>Datureae</taxon>
        <taxon>Datura</taxon>
    </lineage>
</organism>
<feature type="region of interest" description="Disordered" evidence="1">
    <location>
        <begin position="40"/>
        <end position="60"/>
    </location>
</feature>
<gene>
    <name evidence="2" type="ORF">HAX54_005518</name>
</gene>
<evidence type="ECO:0000313" key="3">
    <source>
        <dbReference type="Proteomes" id="UP000823775"/>
    </source>
</evidence>
<sequence>AYDKNGFKTFSLTPSHKAKSISFRKRKKGEIVGISKEEMEEIGMTTTTNSEGEPGTQDKNTRHEHVWILRVHDEQDKTSGKNHGEDPGFLLRGHCE</sequence>
<proteinExistence type="predicted"/>
<name>A0ABS8TBB7_DATST</name>
<feature type="compositionally biased region" description="Basic and acidic residues" evidence="1">
    <location>
        <begin position="72"/>
        <end position="86"/>
    </location>
</feature>
<feature type="region of interest" description="Disordered" evidence="1">
    <location>
        <begin position="72"/>
        <end position="96"/>
    </location>
</feature>
<comment type="caution">
    <text evidence="2">The sequence shown here is derived from an EMBL/GenBank/DDBJ whole genome shotgun (WGS) entry which is preliminary data.</text>
</comment>
<evidence type="ECO:0000313" key="2">
    <source>
        <dbReference type="EMBL" id="MCD7467867.1"/>
    </source>
</evidence>